<dbReference type="EMBL" id="GBRH01272952">
    <property type="protein sequence ID" value="JAD24943.1"/>
    <property type="molecule type" value="Transcribed_RNA"/>
</dbReference>
<reference evidence="1" key="2">
    <citation type="journal article" date="2015" name="Data Brief">
        <title>Shoot transcriptome of the giant reed, Arundo donax.</title>
        <authorList>
            <person name="Barrero R.A."/>
            <person name="Guerrero F.D."/>
            <person name="Moolhuijzen P."/>
            <person name="Goolsby J.A."/>
            <person name="Tidwell J."/>
            <person name="Bellgard S.E."/>
            <person name="Bellgard M.I."/>
        </authorList>
    </citation>
    <scope>NUCLEOTIDE SEQUENCE</scope>
    <source>
        <tissue evidence="1">Shoot tissue taken approximately 20 cm above the soil surface</tissue>
    </source>
</reference>
<protein>
    <submittedName>
        <fullName evidence="1">Uncharacterized protein</fullName>
    </submittedName>
</protein>
<dbReference type="AlphaFoldDB" id="A0A0A8YGJ9"/>
<reference evidence="1" key="1">
    <citation type="submission" date="2014-09" db="EMBL/GenBank/DDBJ databases">
        <authorList>
            <person name="Magalhaes I.L.F."/>
            <person name="Oliveira U."/>
            <person name="Santos F.R."/>
            <person name="Vidigal T.H.D.A."/>
            <person name="Brescovit A.D."/>
            <person name="Santos A.J."/>
        </authorList>
    </citation>
    <scope>NUCLEOTIDE SEQUENCE</scope>
    <source>
        <tissue evidence="1">Shoot tissue taken approximately 20 cm above the soil surface</tissue>
    </source>
</reference>
<organism evidence="1">
    <name type="scientific">Arundo donax</name>
    <name type="common">Giant reed</name>
    <name type="synonym">Donax arundinaceus</name>
    <dbReference type="NCBI Taxonomy" id="35708"/>
    <lineage>
        <taxon>Eukaryota</taxon>
        <taxon>Viridiplantae</taxon>
        <taxon>Streptophyta</taxon>
        <taxon>Embryophyta</taxon>
        <taxon>Tracheophyta</taxon>
        <taxon>Spermatophyta</taxon>
        <taxon>Magnoliopsida</taxon>
        <taxon>Liliopsida</taxon>
        <taxon>Poales</taxon>
        <taxon>Poaceae</taxon>
        <taxon>PACMAD clade</taxon>
        <taxon>Arundinoideae</taxon>
        <taxon>Arundineae</taxon>
        <taxon>Arundo</taxon>
    </lineage>
</organism>
<accession>A0A0A8YGJ9</accession>
<sequence length="45" mass="5166">MVIRLWIGKQLVFPAALPSACSQWHLSFGNSGKRGLGYRRMYGRR</sequence>
<proteinExistence type="predicted"/>
<evidence type="ECO:0000313" key="1">
    <source>
        <dbReference type="EMBL" id="JAD24943.1"/>
    </source>
</evidence>
<name>A0A0A8YGJ9_ARUDO</name>